<evidence type="ECO:0000313" key="2">
    <source>
        <dbReference type="Proteomes" id="UP001642484"/>
    </source>
</evidence>
<keyword evidence="2" id="KW-1185">Reference proteome</keyword>
<protein>
    <submittedName>
        <fullName evidence="1">Uncharacterized protein</fullName>
    </submittedName>
</protein>
<comment type="caution">
    <text evidence="1">The sequence shown here is derived from an EMBL/GenBank/DDBJ whole genome shotgun (WGS) entry which is preliminary data.</text>
</comment>
<sequence>MPPRGKTPAVALPVEDALLELPEGMEVQDPPFSFVLAHLVSHTFHVEAEAEGTEGDVGVQDFDPLESLSRYHEGDAPHTSNVLLLTRDELEGFAEGGTFAAGMRRKAEAEFLCRRRKKVNEARQKAIDDGGSMESDDSEMDLIVIVSGYPSTPEEVDELEDAGLFDLADAFVSIHLAGETLIDEPDETGATRRIAKMIGAPPAITALREKVLGAESGTPLASTIVTELYNCHEWALSQGFEVIDPCRVIVGAISFAAQRRISYKEWLSALPEDRVVIPSVDPIERTDTSVYERLVESTDPAHHDVSFMLYCLCEQVNQSLKGDTAEVPAARQKPSAEQMKDLAEKELAMIEKLLDNTCDGLLLGQDDKSHEVVGSLMAMVEQEEMEAERGSKEERLQSLNDPMDSGVVLANPLGASATHSPRMFIIRLQHPSFADTRSSMTFQSVHTRVTSARGHRSALILNLRVIWLANVLHVHGVASAKLMILLSNPTDLLPIPRPRRRLLSKCRRLLIQAWAHVLPKTWTKTW</sequence>
<gene>
    <name evidence="1" type="ORF">CCMP2556_LOCUS55318</name>
</gene>
<evidence type="ECO:0000313" key="1">
    <source>
        <dbReference type="EMBL" id="CAK9118144.1"/>
    </source>
</evidence>
<dbReference type="EMBL" id="CAXAMN010028916">
    <property type="protein sequence ID" value="CAK9118144.1"/>
    <property type="molecule type" value="Genomic_DNA"/>
</dbReference>
<organism evidence="1 2">
    <name type="scientific">Durusdinium trenchii</name>
    <dbReference type="NCBI Taxonomy" id="1381693"/>
    <lineage>
        <taxon>Eukaryota</taxon>
        <taxon>Sar</taxon>
        <taxon>Alveolata</taxon>
        <taxon>Dinophyceae</taxon>
        <taxon>Suessiales</taxon>
        <taxon>Symbiodiniaceae</taxon>
        <taxon>Durusdinium</taxon>
    </lineage>
</organism>
<accession>A0ABP0T1B6</accession>
<proteinExistence type="predicted"/>
<name>A0ABP0T1B6_9DINO</name>
<dbReference type="Proteomes" id="UP001642484">
    <property type="component" value="Unassembled WGS sequence"/>
</dbReference>
<reference evidence="1 2" key="1">
    <citation type="submission" date="2024-02" db="EMBL/GenBank/DDBJ databases">
        <authorList>
            <person name="Chen Y."/>
            <person name="Shah S."/>
            <person name="Dougan E. K."/>
            <person name="Thang M."/>
            <person name="Chan C."/>
        </authorList>
    </citation>
    <scope>NUCLEOTIDE SEQUENCE [LARGE SCALE GENOMIC DNA]</scope>
</reference>